<proteinExistence type="inferred from homology"/>
<evidence type="ECO:0000313" key="6">
    <source>
        <dbReference type="Proteomes" id="UP000035642"/>
    </source>
</evidence>
<dbReference type="GO" id="GO:0032456">
    <property type="term" value="P:endocytic recycling"/>
    <property type="evidence" value="ECO:0007669"/>
    <property type="project" value="InterPro"/>
</dbReference>
<comment type="subcellular location">
    <subcellularLocation>
        <location evidence="1">Endosome</location>
    </subcellularLocation>
</comment>
<dbReference type="PANTHER" id="PTHR13673:SF0">
    <property type="entry name" value="VPS35 ENDOSOMAL PROTEIN-SORTING FACTOR-LIKE"/>
    <property type="match status" value="1"/>
</dbReference>
<evidence type="ECO:0000256" key="1">
    <source>
        <dbReference type="ARBA" id="ARBA00004177"/>
    </source>
</evidence>
<evidence type="ECO:0000313" key="7">
    <source>
        <dbReference type="WBParaSite" id="ACAC_0000922601-mRNA-1"/>
    </source>
</evidence>
<dbReference type="STRING" id="6313.A0A0K0DEE9"/>
<dbReference type="WBParaSite" id="ACAC_0000922601-mRNA-1">
    <property type="protein sequence ID" value="ACAC_0000922601-mRNA-1"/>
    <property type="gene ID" value="ACAC_0000922601"/>
</dbReference>
<name>A0A0K0DEE9_ANGCA</name>
<dbReference type="InterPro" id="IPR029705">
    <property type="entry name" value="VPS35L"/>
</dbReference>
<reference evidence="6" key="1">
    <citation type="submission" date="2012-09" db="EMBL/GenBank/DDBJ databases">
        <authorList>
            <person name="Martin A.A."/>
        </authorList>
    </citation>
    <scope>NUCLEOTIDE SEQUENCE</scope>
</reference>
<reference evidence="7" key="2">
    <citation type="submission" date="2017-02" db="UniProtKB">
        <authorList>
            <consortium name="WormBaseParasite"/>
        </authorList>
    </citation>
    <scope>IDENTIFICATION</scope>
</reference>
<sequence length="320" mass="36318">LVVSDVELPNFEPWRNKRLQILNANVESNKAALSCTSGLRRFHVNKLRELLITAWQDNKRIEAVRLVTELARLLSAPTTPSFFPVQWVLVTDILDLFGKLVYDRLFSKANEERKAAGCAALLNNFVSDDILPDTTEVARNWFCKIADIKEVVPRFYVESTLIGCLRFLDSATLSVNLLRLTKMVDSQFTIFIFSYARAYICKISMVLEPTDRGPHWKALNDWMQSSRQPVRFITLFIAPALEWIVQCVSYGATTMEDLGPLWEYCKQPGQQVSLLHPFVVAVSLNYLSNYCIEVCEIVSSHAVLVNSFLAFISVGSPRSI</sequence>
<accession>A0A0K0DEE9</accession>
<evidence type="ECO:0000256" key="3">
    <source>
        <dbReference type="ARBA" id="ARBA00022448"/>
    </source>
</evidence>
<comment type="similarity">
    <text evidence="2">Belongs to the VPS35L family.</text>
</comment>
<evidence type="ECO:0000256" key="5">
    <source>
        <dbReference type="ARBA" id="ARBA00022927"/>
    </source>
</evidence>
<keyword evidence="3" id="KW-0813">Transport</keyword>
<dbReference type="AlphaFoldDB" id="A0A0K0DEE9"/>
<keyword evidence="6" id="KW-1185">Reference proteome</keyword>
<organism evidence="6 7">
    <name type="scientific">Angiostrongylus cantonensis</name>
    <name type="common">Rat lungworm</name>
    <dbReference type="NCBI Taxonomy" id="6313"/>
    <lineage>
        <taxon>Eukaryota</taxon>
        <taxon>Metazoa</taxon>
        <taxon>Ecdysozoa</taxon>
        <taxon>Nematoda</taxon>
        <taxon>Chromadorea</taxon>
        <taxon>Rhabditida</taxon>
        <taxon>Rhabditina</taxon>
        <taxon>Rhabditomorpha</taxon>
        <taxon>Strongyloidea</taxon>
        <taxon>Metastrongylidae</taxon>
        <taxon>Angiostrongylus</taxon>
    </lineage>
</organism>
<keyword evidence="5" id="KW-0653">Protein transport</keyword>
<evidence type="ECO:0000256" key="4">
    <source>
        <dbReference type="ARBA" id="ARBA00022753"/>
    </source>
</evidence>
<protein>
    <submittedName>
        <fullName evidence="7">Bestrophin homolog</fullName>
    </submittedName>
</protein>
<dbReference type="GO" id="GO:0015031">
    <property type="term" value="P:protein transport"/>
    <property type="evidence" value="ECO:0007669"/>
    <property type="project" value="UniProtKB-KW"/>
</dbReference>
<dbReference type="PANTHER" id="PTHR13673">
    <property type="entry name" value="ESOPHAGEAL CANCER ASSOCIATED PROTEIN"/>
    <property type="match status" value="1"/>
</dbReference>
<keyword evidence="4" id="KW-0967">Endosome</keyword>
<dbReference type="Proteomes" id="UP000035642">
    <property type="component" value="Unassembled WGS sequence"/>
</dbReference>
<evidence type="ECO:0000256" key="2">
    <source>
        <dbReference type="ARBA" id="ARBA00010704"/>
    </source>
</evidence>
<dbReference type="GO" id="GO:0005768">
    <property type="term" value="C:endosome"/>
    <property type="evidence" value="ECO:0007669"/>
    <property type="project" value="UniProtKB-SubCell"/>
</dbReference>